<sequence length="242" mass="25892">MSGNQPGGLCGESLNMGISIFAPISSVHGSSSLLFAQPLLTGSVFASAAVLIGSEFFLFIANHLFHLKSIPVLDARNGQTVQMSLTELQEFLRWMANGIGVSQNSNRVTDGGDGNVLSNEAGRIDHSTGFLTVTSPEAPLTVAIYISANYSNEPFTPSISFYLPILVFPGIRGALPLLILGLLATIFVRAVVPPESTGAKPLPKPEPEPEPEPRTRMNNPLTYSANDLLQLLTKFRKNLGTK</sequence>
<name>A0A1M5QD88_9FIRM</name>
<organism evidence="3 4">
    <name type="scientific">Desulfosporosinus lacus DSM 15449</name>
    <dbReference type="NCBI Taxonomy" id="1121420"/>
    <lineage>
        <taxon>Bacteria</taxon>
        <taxon>Bacillati</taxon>
        <taxon>Bacillota</taxon>
        <taxon>Clostridia</taxon>
        <taxon>Eubacteriales</taxon>
        <taxon>Desulfitobacteriaceae</taxon>
        <taxon>Desulfosporosinus</taxon>
    </lineage>
</organism>
<accession>A0A1M5QD88</accession>
<keyword evidence="2" id="KW-0812">Transmembrane</keyword>
<dbReference type="EMBL" id="FQXJ01000003">
    <property type="protein sequence ID" value="SHH12144.1"/>
    <property type="molecule type" value="Genomic_DNA"/>
</dbReference>
<dbReference type="RefSeq" id="WP_073027194.1">
    <property type="nucleotide sequence ID" value="NZ_FQXJ01000003.1"/>
</dbReference>
<feature type="transmembrane region" description="Helical" evidence="2">
    <location>
        <begin position="174"/>
        <end position="192"/>
    </location>
</feature>
<reference evidence="4" key="1">
    <citation type="submission" date="2016-11" db="EMBL/GenBank/DDBJ databases">
        <authorList>
            <person name="Varghese N."/>
            <person name="Submissions S."/>
        </authorList>
    </citation>
    <scope>NUCLEOTIDE SEQUENCE [LARGE SCALE GENOMIC DNA]</scope>
    <source>
        <strain evidence="4">DSM 15449</strain>
    </source>
</reference>
<proteinExistence type="predicted"/>
<evidence type="ECO:0000313" key="4">
    <source>
        <dbReference type="Proteomes" id="UP000183954"/>
    </source>
</evidence>
<keyword evidence="2" id="KW-1133">Transmembrane helix</keyword>
<dbReference type="Proteomes" id="UP000183954">
    <property type="component" value="Unassembled WGS sequence"/>
</dbReference>
<evidence type="ECO:0000256" key="1">
    <source>
        <dbReference type="SAM" id="MobiDB-lite"/>
    </source>
</evidence>
<protein>
    <submittedName>
        <fullName evidence="3">Uncharacterized protein</fullName>
    </submittedName>
</protein>
<keyword evidence="2" id="KW-0472">Membrane</keyword>
<evidence type="ECO:0000313" key="3">
    <source>
        <dbReference type="EMBL" id="SHH12144.1"/>
    </source>
</evidence>
<keyword evidence="4" id="KW-1185">Reference proteome</keyword>
<dbReference type="AlphaFoldDB" id="A0A1M5QD88"/>
<dbReference type="OrthoDB" id="1795609at2"/>
<feature type="compositionally biased region" description="Basic and acidic residues" evidence="1">
    <location>
        <begin position="203"/>
        <end position="215"/>
    </location>
</feature>
<feature type="transmembrane region" description="Helical" evidence="2">
    <location>
        <begin position="39"/>
        <end position="61"/>
    </location>
</feature>
<feature type="region of interest" description="Disordered" evidence="1">
    <location>
        <begin position="197"/>
        <end position="220"/>
    </location>
</feature>
<gene>
    <name evidence="3" type="ORF">SAMN02746098_00224</name>
</gene>
<evidence type="ECO:0000256" key="2">
    <source>
        <dbReference type="SAM" id="Phobius"/>
    </source>
</evidence>